<keyword evidence="4" id="KW-1185">Reference proteome</keyword>
<dbReference type="Gene3D" id="3.60.21.10">
    <property type="match status" value="1"/>
</dbReference>
<dbReference type="InterPro" id="IPR041796">
    <property type="entry name" value="Mre11_N"/>
</dbReference>
<dbReference type="Pfam" id="PF00149">
    <property type="entry name" value="Metallophos"/>
    <property type="match status" value="1"/>
</dbReference>
<dbReference type="KEGG" id="fpf:DCC35_10135"/>
<dbReference type="OrthoDB" id="9773856at2"/>
<dbReference type="CDD" id="cd00840">
    <property type="entry name" value="MPP_Mre11_N"/>
    <property type="match status" value="1"/>
</dbReference>
<sequence>MTRIEFLRNILSKTGKYNSDCYIKFVLMNEPIIFLHTGDVHLDSPFKGIKENNRILAKKLTDASYDSFKLLISHAISDNVDFVLISGDLFDSEKKSLKTILFLKEQFDLLLERNIKVIAIAGNHDPYFSWPDDLISHKALHLFEPGKVSSLVLESKKGLKVNFTGYSYNSKVLRESIHGQYEISKDADFNIALLHGSVGDIKNEHHRYAPFNISDLKDTEFDYWALGHIHKPEILGDRIAYCGIPQPRNFKELSGGNYLKVNLNDNKKPELNYINISKVEFRSIEVAVTEKDNITSCIKAIKDALTDSDDDKFYVNRVNLYGDSNSLYNYFKVESNKEDFIDNLNEFYDNQLVDDIFPNLEQYIEREKFFNANSFFKELSNLLEKYPFAEHLETGYLKNKSLKRITDKILAEEEKRPSKQDLERILIDLFKAEFDEDI</sequence>
<dbReference type="PANTHER" id="PTHR30337">
    <property type="entry name" value="COMPONENT OF ATP-DEPENDENT DSDNA EXONUCLEASE"/>
    <property type="match status" value="1"/>
</dbReference>
<accession>A0A4D7JNK3</accession>
<dbReference type="EMBL" id="CP028923">
    <property type="protein sequence ID" value="QCK15080.1"/>
    <property type="molecule type" value="Genomic_DNA"/>
</dbReference>
<dbReference type="InterPro" id="IPR050535">
    <property type="entry name" value="DNA_Repair-Maintenance_Comp"/>
</dbReference>
<dbReference type="SUPFAM" id="SSF56300">
    <property type="entry name" value="Metallo-dependent phosphatases"/>
    <property type="match status" value="1"/>
</dbReference>
<evidence type="ECO:0000313" key="4">
    <source>
        <dbReference type="Proteomes" id="UP000298616"/>
    </source>
</evidence>
<gene>
    <name evidence="3" type="ORF">DCC35_10135</name>
</gene>
<organism evidence="3 4">
    <name type="scientific">Mangrovivirga cuniculi</name>
    <dbReference type="NCBI Taxonomy" id="2715131"/>
    <lineage>
        <taxon>Bacteria</taxon>
        <taxon>Pseudomonadati</taxon>
        <taxon>Bacteroidota</taxon>
        <taxon>Cytophagia</taxon>
        <taxon>Cytophagales</taxon>
        <taxon>Mangrovivirgaceae</taxon>
        <taxon>Mangrovivirga</taxon>
    </lineage>
</organism>
<feature type="domain" description="Calcineurin-like phosphoesterase" evidence="2">
    <location>
        <begin position="34"/>
        <end position="232"/>
    </location>
</feature>
<name>A0A4D7JNK3_9BACT</name>
<reference evidence="3 4" key="1">
    <citation type="submission" date="2018-04" db="EMBL/GenBank/DDBJ databases">
        <title>Complete genome uncultured novel isolate.</title>
        <authorList>
            <person name="Merlino G."/>
        </authorList>
    </citation>
    <scope>NUCLEOTIDE SEQUENCE [LARGE SCALE GENOMIC DNA]</scope>
    <source>
        <strain evidence="4">R1DC9</strain>
    </source>
</reference>
<dbReference type="AlphaFoldDB" id="A0A4D7JNK3"/>
<dbReference type="PANTHER" id="PTHR30337:SF7">
    <property type="entry name" value="PHOSPHOESTERASE"/>
    <property type="match status" value="1"/>
</dbReference>
<evidence type="ECO:0000313" key="3">
    <source>
        <dbReference type="EMBL" id="QCK15080.1"/>
    </source>
</evidence>
<dbReference type="GO" id="GO:0016787">
    <property type="term" value="F:hydrolase activity"/>
    <property type="evidence" value="ECO:0007669"/>
    <property type="project" value="UniProtKB-KW"/>
</dbReference>
<keyword evidence="1" id="KW-0378">Hydrolase</keyword>
<evidence type="ECO:0000256" key="1">
    <source>
        <dbReference type="ARBA" id="ARBA00022801"/>
    </source>
</evidence>
<dbReference type="Proteomes" id="UP000298616">
    <property type="component" value="Chromosome"/>
</dbReference>
<evidence type="ECO:0000259" key="2">
    <source>
        <dbReference type="Pfam" id="PF00149"/>
    </source>
</evidence>
<dbReference type="InterPro" id="IPR029052">
    <property type="entry name" value="Metallo-depent_PP-like"/>
</dbReference>
<protein>
    <recommendedName>
        <fullName evidence="2">Calcineurin-like phosphoesterase domain-containing protein</fullName>
    </recommendedName>
</protein>
<dbReference type="InterPro" id="IPR004843">
    <property type="entry name" value="Calcineurin-like_PHP"/>
</dbReference>
<proteinExistence type="predicted"/>